<feature type="compositionally biased region" description="Low complexity" evidence="8">
    <location>
        <begin position="131"/>
        <end position="145"/>
    </location>
</feature>
<feature type="region of interest" description="Disordered" evidence="8">
    <location>
        <begin position="47"/>
        <end position="152"/>
    </location>
</feature>
<dbReference type="PROSITE" id="PS00463">
    <property type="entry name" value="ZN2_CY6_FUNGAL_1"/>
    <property type="match status" value="1"/>
</dbReference>
<dbReference type="GO" id="GO:0003677">
    <property type="term" value="F:DNA binding"/>
    <property type="evidence" value="ECO:0007669"/>
    <property type="project" value="UniProtKB-KW"/>
</dbReference>
<dbReference type="InterPro" id="IPR001138">
    <property type="entry name" value="Zn2Cys6_DnaBD"/>
</dbReference>
<keyword evidence="4" id="KW-0805">Transcription regulation</keyword>
<comment type="subcellular location">
    <subcellularLocation>
        <location evidence="1">Nucleus</location>
    </subcellularLocation>
</comment>
<protein>
    <recommendedName>
        <fullName evidence="9">Zn(2)-C6 fungal-type domain-containing protein</fullName>
    </recommendedName>
</protein>
<keyword evidence="6" id="KW-0804">Transcription</keyword>
<feature type="compositionally biased region" description="Polar residues" evidence="8">
    <location>
        <begin position="85"/>
        <end position="95"/>
    </location>
</feature>
<evidence type="ECO:0000256" key="4">
    <source>
        <dbReference type="ARBA" id="ARBA00023015"/>
    </source>
</evidence>
<dbReference type="AlphaFoldDB" id="A0A8H4QGD8"/>
<feature type="region of interest" description="Disordered" evidence="8">
    <location>
        <begin position="713"/>
        <end position="732"/>
    </location>
</feature>
<feature type="domain" description="Zn(2)-C6 fungal-type" evidence="9">
    <location>
        <begin position="205"/>
        <end position="235"/>
    </location>
</feature>
<evidence type="ECO:0000313" key="11">
    <source>
        <dbReference type="Proteomes" id="UP000521872"/>
    </source>
</evidence>
<evidence type="ECO:0000256" key="3">
    <source>
        <dbReference type="ARBA" id="ARBA00022833"/>
    </source>
</evidence>
<dbReference type="GO" id="GO:0008270">
    <property type="term" value="F:zinc ion binding"/>
    <property type="evidence" value="ECO:0007669"/>
    <property type="project" value="InterPro"/>
</dbReference>
<feature type="compositionally biased region" description="Polar residues" evidence="8">
    <location>
        <begin position="61"/>
        <end position="72"/>
    </location>
</feature>
<evidence type="ECO:0000256" key="7">
    <source>
        <dbReference type="ARBA" id="ARBA00023242"/>
    </source>
</evidence>
<evidence type="ECO:0000256" key="5">
    <source>
        <dbReference type="ARBA" id="ARBA00023125"/>
    </source>
</evidence>
<name>A0A8H4QGD8_9AGAR</name>
<comment type="caution">
    <text evidence="10">The sequence shown here is derived from an EMBL/GenBank/DDBJ whole genome shotgun (WGS) entry which is preliminary data.</text>
</comment>
<keyword evidence="5" id="KW-0238">DNA-binding</keyword>
<feature type="compositionally biased region" description="Basic and acidic residues" evidence="8">
    <location>
        <begin position="721"/>
        <end position="732"/>
    </location>
</feature>
<keyword evidence="3" id="KW-0862">Zinc</keyword>
<keyword evidence="7" id="KW-0539">Nucleus</keyword>
<dbReference type="PANTHER" id="PTHR31313">
    <property type="entry name" value="TY1 ENHANCER ACTIVATOR"/>
    <property type="match status" value="1"/>
</dbReference>
<evidence type="ECO:0000256" key="8">
    <source>
        <dbReference type="SAM" id="MobiDB-lite"/>
    </source>
</evidence>
<keyword evidence="11" id="KW-1185">Reference proteome</keyword>
<evidence type="ECO:0000256" key="6">
    <source>
        <dbReference type="ARBA" id="ARBA00023163"/>
    </source>
</evidence>
<dbReference type="SUPFAM" id="SSF57701">
    <property type="entry name" value="Zn2/Cys6 DNA-binding domain"/>
    <property type="match status" value="1"/>
</dbReference>
<dbReference type="SMART" id="SM00066">
    <property type="entry name" value="GAL4"/>
    <property type="match status" value="1"/>
</dbReference>
<feature type="compositionally biased region" description="Low complexity" evidence="8">
    <location>
        <begin position="292"/>
        <end position="303"/>
    </location>
</feature>
<dbReference type="PANTHER" id="PTHR31313:SF78">
    <property type="entry name" value="TRANSCRIPTION FACTOR DOMAIN-CONTAINING PROTEIN"/>
    <property type="match status" value="1"/>
</dbReference>
<dbReference type="Gene3D" id="4.10.240.10">
    <property type="entry name" value="Zn(2)-C6 fungal-type DNA-binding domain"/>
    <property type="match status" value="1"/>
</dbReference>
<dbReference type="Pfam" id="PF00172">
    <property type="entry name" value="Zn_clus"/>
    <property type="match status" value="1"/>
</dbReference>
<feature type="region of interest" description="Disordered" evidence="8">
    <location>
        <begin position="240"/>
        <end position="311"/>
    </location>
</feature>
<evidence type="ECO:0000313" key="10">
    <source>
        <dbReference type="EMBL" id="KAF4610315.1"/>
    </source>
</evidence>
<evidence type="ECO:0000256" key="2">
    <source>
        <dbReference type="ARBA" id="ARBA00022723"/>
    </source>
</evidence>
<evidence type="ECO:0000256" key="1">
    <source>
        <dbReference type="ARBA" id="ARBA00004123"/>
    </source>
</evidence>
<dbReference type="EMBL" id="JAACJL010000059">
    <property type="protein sequence ID" value="KAF4610315.1"/>
    <property type="molecule type" value="Genomic_DNA"/>
</dbReference>
<feature type="compositionally biased region" description="Low complexity" evidence="8">
    <location>
        <begin position="251"/>
        <end position="269"/>
    </location>
</feature>
<evidence type="ECO:0000259" key="9">
    <source>
        <dbReference type="PROSITE" id="PS50048"/>
    </source>
</evidence>
<dbReference type="GO" id="GO:0005634">
    <property type="term" value="C:nucleus"/>
    <property type="evidence" value="ECO:0007669"/>
    <property type="project" value="UniProtKB-SubCell"/>
</dbReference>
<feature type="compositionally biased region" description="Polar residues" evidence="8">
    <location>
        <begin position="117"/>
        <end position="130"/>
    </location>
</feature>
<keyword evidence="2" id="KW-0479">Metal-binding</keyword>
<sequence length="732" mass="80408">MGDSLLLLSVRYNHSSMSTWNDNQMYSDDPDMPLHLADFESHHYSAASSQIHPHPHPLFTRQDNINSSTNRSLDPHVLPPHHSLYHSSAPFTSAQHPPPQDSPHGWPAYDQHVSHPFPQQNTGPSSMNYGSNTYSVSSSFQQSRLSPPPLHPSLHFKGPHLGLGLAHNASSSFGGHRSTLAGSLDPATGIFYRTPEHPRLRTAQACEKCRTRKAKCSGEHPTCKRCSTRGLVCEYAKEGRVRGPNKPKPGKPTTTASSSSDYASGSRVSTTSTDPEGPGQPPPSHTRHRTSSTHSSSASGGSPVNVTTEPLNPTTIRDALIRAGHIEVPGGTPPPLFPASYRAARRNSLSLSEHRASRPRPPDLHLETTSNLFRLTGEYGGDTGTRRLPSNVDNAYPPVMPHSSQFQVSPRQQEQTRITFPHTMDDEDQMRSQYATFPRTQVMSQYQGPETYHSPSRFSGHIDHQSNSMPVYSSSRQLQHAPISHSLVGSHQQVSDMPLDPGCLGNEEPMYALHDSYLPQHAPQHPVYHQQRQFATTSTRPDDDIDTVPTDDVSQMTMGHHGRSSRSGTSKTESVVYDARRAPGGYSQRCLLASRPSCPYGNHGVFLSEAGTPPLAEELEGNEEPAFPLHQDEPSYHSKAKKEYAELSETPPIHFQRDADVVNATGPGRVHCDFVLNPPSCAQFNQTPTVSTSACDSLNIEKDVVVVRERGGRSGCSLETSHQRHAEPHYAM</sequence>
<reference evidence="10 11" key="1">
    <citation type="submission" date="2019-12" db="EMBL/GenBank/DDBJ databases">
        <authorList>
            <person name="Floudas D."/>
            <person name="Bentzer J."/>
            <person name="Ahren D."/>
            <person name="Johansson T."/>
            <person name="Persson P."/>
            <person name="Tunlid A."/>
        </authorList>
    </citation>
    <scope>NUCLEOTIDE SEQUENCE [LARGE SCALE GENOMIC DNA]</scope>
    <source>
        <strain evidence="10 11">CBS 102.39</strain>
    </source>
</reference>
<dbReference type="Proteomes" id="UP000521872">
    <property type="component" value="Unassembled WGS sequence"/>
</dbReference>
<dbReference type="CDD" id="cd00067">
    <property type="entry name" value="GAL4"/>
    <property type="match status" value="1"/>
</dbReference>
<accession>A0A8H4QGD8</accession>
<dbReference type="InterPro" id="IPR051615">
    <property type="entry name" value="Transcr_Regulatory_Elem"/>
</dbReference>
<gene>
    <name evidence="10" type="ORF">D9613_010289</name>
</gene>
<dbReference type="InterPro" id="IPR036864">
    <property type="entry name" value="Zn2-C6_fun-type_DNA-bd_sf"/>
</dbReference>
<organism evidence="10 11">
    <name type="scientific">Agrocybe pediades</name>
    <dbReference type="NCBI Taxonomy" id="84607"/>
    <lineage>
        <taxon>Eukaryota</taxon>
        <taxon>Fungi</taxon>
        <taxon>Dikarya</taxon>
        <taxon>Basidiomycota</taxon>
        <taxon>Agaricomycotina</taxon>
        <taxon>Agaricomycetes</taxon>
        <taxon>Agaricomycetidae</taxon>
        <taxon>Agaricales</taxon>
        <taxon>Agaricineae</taxon>
        <taxon>Strophariaceae</taxon>
        <taxon>Agrocybe</taxon>
    </lineage>
</organism>
<dbReference type="GO" id="GO:0000981">
    <property type="term" value="F:DNA-binding transcription factor activity, RNA polymerase II-specific"/>
    <property type="evidence" value="ECO:0007669"/>
    <property type="project" value="InterPro"/>
</dbReference>
<proteinExistence type="predicted"/>
<dbReference type="PROSITE" id="PS50048">
    <property type="entry name" value="ZN2_CY6_FUNGAL_2"/>
    <property type="match status" value="1"/>
</dbReference>
<feature type="region of interest" description="Disordered" evidence="8">
    <location>
        <begin position="532"/>
        <end position="574"/>
    </location>
</feature>